<keyword evidence="1" id="KW-1133">Transmembrane helix</keyword>
<sequence length="66" mass="7309">MMDMSKLLISAGALLIVVGLAWKFIGKLPGDIFVKKGNVTFYFPVVTCIVVSVVLSFIMYVINRLK</sequence>
<gene>
    <name evidence="2" type="ORF">BAMA_21555</name>
</gene>
<keyword evidence="1" id="KW-0812">Transmembrane</keyword>
<reference evidence="2 3" key="1">
    <citation type="submission" date="2014-06" db="EMBL/GenBank/DDBJ databases">
        <title>Draft genome sequence of Bacillus manliponensis JCM 15802 (MCCC 1A00708).</title>
        <authorList>
            <person name="Lai Q."/>
            <person name="Liu Y."/>
            <person name="Shao Z."/>
        </authorList>
    </citation>
    <scope>NUCLEOTIDE SEQUENCE [LARGE SCALE GENOMIC DNA]</scope>
    <source>
        <strain evidence="2 3">JCM 15802</strain>
    </source>
</reference>
<comment type="caution">
    <text evidence="2">The sequence shown here is derived from an EMBL/GenBank/DDBJ whole genome shotgun (WGS) entry which is preliminary data.</text>
</comment>
<dbReference type="OrthoDB" id="9811610at2"/>
<dbReference type="EMBL" id="JOTN01000007">
    <property type="protein sequence ID" value="KEK19384.1"/>
    <property type="molecule type" value="Genomic_DNA"/>
</dbReference>
<proteinExistence type="predicted"/>
<organism evidence="2 3">
    <name type="scientific">Bacillus manliponensis</name>
    <dbReference type="NCBI Taxonomy" id="574376"/>
    <lineage>
        <taxon>Bacteria</taxon>
        <taxon>Bacillati</taxon>
        <taxon>Bacillota</taxon>
        <taxon>Bacilli</taxon>
        <taxon>Bacillales</taxon>
        <taxon>Bacillaceae</taxon>
        <taxon>Bacillus</taxon>
        <taxon>Bacillus cereus group</taxon>
    </lineage>
</organism>
<name>A0A073JWJ9_9BACI</name>
<evidence type="ECO:0000256" key="1">
    <source>
        <dbReference type="SAM" id="Phobius"/>
    </source>
</evidence>
<evidence type="ECO:0000313" key="3">
    <source>
        <dbReference type="Proteomes" id="UP000027822"/>
    </source>
</evidence>
<keyword evidence="3" id="KW-1185">Reference proteome</keyword>
<dbReference type="PANTHER" id="PTHR36443">
    <property type="entry name" value="BSR5223 PROTEIN"/>
    <property type="match status" value="1"/>
</dbReference>
<dbReference type="RefSeq" id="WP_034638664.1">
    <property type="nucleotide sequence ID" value="NZ_CBCSJC010000005.1"/>
</dbReference>
<dbReference type="AlphaFoldDB" id="A0A073JWJ9"/>
<dbReference type="InterPro" id="IPR021320">
    <property type="entry name" value="DUF2905"/>
</dbReference>
<protein>
    <recommendedName>
        <fullName evidence="4">DUF2905 domain-containing protein</fullName>
    </recommendedName>
</protein>
<accession>A0A073JWJ9</accession>
<dbReference type="STRING" id="574376.BAMA_21555"/>
<dbReference type="Proteomes" id="UP000027822">
    <property type="component" value="Unassembled WGS sequence"/>
</dbReference>
<evidence type="ECO:0008006" key="4">
    <source>
        <dbReference type="Google" id="ProtNLM"/>
    </source>
</evidence>
<dbReference type="Pfam" id="PF11146">
    <property type="entry name" value="DUF2905"/>
    <property type="match status" value="1"/>
</dbReference>
<feature type="transmembrane region" description="Helical" evidence="1">
    <location>
        <begin position="39"/>
        <end position="62"/>
    </location>
</feature>
<evidence type="ECO:0000313" key="2">
    <source>
        <dbReference type="EMBL" id="KEK19384.1"/>
    </source>
</evidence>
<dbReference type="PANTHER" id="PTHR36443:SF1">
    <property type="entry name" value="BSR5223 PROTEIN"/>
    <property type="match status" value="1"/>
</dbReference>
<keyword evidence="1" id="KW-0472">Membrane</keyword>
<dbReference type="eggNOG" id="ENOG5032YVX">
    <property type="taxonomic scope" value="Bacteria"/>
</dbReference>